<dbReference type="EMBL" id="CAJNOR010006125">
    <property type="protein sequence ID" value="CAF1586562.1"/>
    <property type="molecule type" value="Genomic_DNA"/>
</dbReference>
<dbReference type="AlphaFoldDB" id="A0A815ZNQ1"/>
<keyword evidence="1" id="KW-0812">Transmembrane</keyword>
<dbReference type="Proteomes" id="UP000663828">
    <property type="component" value="Unassembled WGS sequence"/>
</dbReference>
<keyword evidence="1" id="KW-1133">Transmembrane helix</keyword>
<gene>
    <name evidence="2" type="ORF">EDS130_LOCUS43904</name>
    <name evidence="3" type="ORF">XAT740_LOCUS46085</name>
</gene>
<sequence length="670" mass="76382">MSSPLSILLFIGMMLTTYTNGLIKFKLPKTDIIHPKSGLVMQYLSEFRPANKIITFTVTIPMYSDMCYLVPNVAMGKIPQCMEKEATMREIRAINVQLARNSSVVSLDNQTRPERAELNRTMLPLRSAKQEKPRIYPNRIVVGDQDTIYIQEVEQSVPSTSTRSTSVSIKTKPRAKRLIAEIIAIGAGIASTALSVVNLIQNMNLKSEMKHTKQLLRTLQLTTRDNHAQIIHTNEGQFKVVHELGATQTALNKTIDLVNQHSEVLRLHSAALKTVISQTMLLRDKLATATQAMESHFIHESMEDILVNKLNLYFVHHQDLPNVINLISQAMNISWGDFNTSIPTIEIITRLLVRQQIDFAPAVTKSSEANKNEIGKLMFTSYFAAPDQNQPPFSVYELFPIPFKFRNSRVLLAKMPAYIGIQQTSQQFIHWSHEEAKSCDFKIMPFCRESPPQRKEYEDDCLYQILSDSVLQHCRIEFFHDKVFIRQIGPYWAISTHNKNQCHYVSTEDLDQHSATDNEQITLPEMALIRADGSKILACDRFTIPKRPTNIGTPINLIYQEAIIPEDRTLINLQEALDNNTQWPKLPYISSELHAIIEFLNNTPATSTTSNTSVWENHPLSIVKITFIAILTLVVLVLIFCIFRFKKTMKSQNNLTITMPSMKQLLERED</sequence>
<evidence type="ECO:0000313" key="3">
    <source>
        <dbReference type="EMBL" id="CAF1586562.1"/>
    </source>
</evidence>
<proteinExistence type="predicted"/>
<dbReference type="Proteomes" id="UP000663852">
    <property type="component" value="Unassembled WGS sequence"/>
</dbReference>
<feature type="transmembrane region" description="Helical" evidence="1">
    <location>
        <begin position="6"/>
        <end position="23"/>
    </location>
</feature>
<evidence type="ECO:0000313" key="4">
    <source>
        <dbReference type="Proteomes" id="UP000663828"/>
    </source>
</evidence>
<comment type="caution">
    <text evidence="3">The sequence shown here is derived from an EMBL/GenBank/DDBJ whole genome shotgun (WGS) entry which is preliminary data.</text>
</comment>
<protein>
    <recommendedName>
        <fullName evidence="5">Envelope fusion glycoprotein</fullName>
    </recommendedName>
</protein>
<keyword evidence="1" id="KW-0472">Membrane</keyword>
<reference evidence="3" key="1">
    <citation type="submission" date="2021-02" db="EMBL/GenBank/DDBJ databases">
        <authorList>
            <person name="Nowell W R."/>
        </authorList>
    </citation>
    <scope>NUCLEOTIDE SEQUENCE</scope>
</reference>
<accession>A0A815ZNQ1</accession>
<name>A0A815ZNQ1_ADIRI</name>
<organism evidence="3 4">
    <name type="scientific">Adineta ricciae</name>
    <name type="common">Rotifer</name>
    <dbReference type="NCBI Taxonomy" id="249248"/>
    <lineage>
        <taxon>Eukaryota</taxon>
        <taxon>Metazoa</taxon>
        <taxon>Spiralia</taxon>
        <taxon>Gnathifera</taxon>
        <taxon>Rotifera</taxon>
        <taxon>Eurotatoria</taxon>
        <taxon>Bdelloidea</taxon>
        <taxon>Adinetida</taxon>
        <taxon>Adinetidae</taxon>
        <taxon>Adineta</taxon>
    </lineage>
</organism>
<feature type="transmembrane region" description="Helical" evidence="1">
    <location>
        <begin position="178"/>
        <end position="200"/>
    </location>
</feature>
<evidence type="ECO:0000256" key="1">
    <source>
        <dbReference type="SAM" id="Phobius"/>
    </source>
</evidence>
<keyword evidence="4" id="KW-1185">Reference proteome</keyword>
<feature type="transmembrane region" description="Helical" evidence="1">
    <location>
        <begin position="622"/>
        <end position="643"/>
    </location>
</feature>
<evidence type="ECO:0008006" key="5">
    <source>
        <dbReference type="Google" id="ProtNLM"/>
    </source>
</evidence>
<evidence type="ECO:0000313" key="2">
    <source>
        <dbReference type="EMBL" id="CAF1521512.1"/>
    </source>
</evidence>
<dbReference type="EMBL" id="CAJNOJ010000776">
    <property type="protein sequence ID" value="CAF1521512.1"/>
    <property type="molecule type" value="Genomic_DNA"/>
</dbReference>